<protein>
    <submittedName>
        <fullName evidence="1">Uncharacterized protein</fullName>
    </submittedName>
</protein>
<reference evidence="2" key="1">
    <citation type="journal article" date="2019" name="Int. J. Syst. Evol. Microbiol.">
        <title>The Global Catalogue of Microorganisms (GCM) 10K type strain sequencing project: providing services to taxonomists for standard genome sequencing and annotation.</title>
        <authorList>
            <consortium name="The Broad Institute Genomics Platform"/>
            <consortium name="The Broad Institute Genome Sequencing Center for Infectious Disease"/>
            <person name="Wu L."/>
            <person name="Ma J."/>
        </authorList>
    </citation>
    <scope>NUCLEOTIDE SEQUENCE [LARGE SCALE GENOMIC DNA]</scope>
    <source>
        <strain evidence="2">CCUG 59129</strain>
    </source>
</reference>
<comment type="caution">
    <text evidence="1">The sequence shown here is derived from an EMBL/GenBank/DDBJ whole genome shotgun (WGS) entry which is preliminary data.</text>
</comment>
<dbReference type="RefSeq" id="WP_377564076.1">
    <property type="nucleotide sequence ID" value="NZ_JBHTJZ010000011.1"/>
</dbReference>
<evidence type="ECO:0000313" key="1">
    <source>
        <dbReference type="EMBL" id="MFD0959812.1"/>
    </source>
</evidence>
<keyword evidence="2" id="KW-1185">Reference proteome</keyword>
<evidence type="ECO:0000313" key="2">
    <source>
        <dbReference type="Proteomes" id="UP001596989"/>
    </source>
</evidence>
<accession>A0ABW3HQV9</accession>
<sequence length="77" mass="8393">MRTRIGSLGIWLLSFLMAVGILPLSASATGSGWTLIEMERHEFEETAVGGIPRSAGQRRSGCRYGSGICRRCQKLAH</sequence>
<dbReference type="EMBL" id="JBHTJZ010000011">
    <property type="protein sequence ID" value="MFD0959812.1"/>
    <property type="molecule type" value="Genomic_DNA"/>
</dbReference>
<proteinExistence type="predicted"/>
<organism evidence="1 2">
    <name type="scientific">Paenibacillus chungangensis</name>
    <dbReference type="NCBI Taxonomy" id="696535"/>
    <lineage>
        <taxon>Bacteria</taxon>
        <taxon>Bacillati</taxon>
        <taxon>Bacillota</taxon>
        <taxon>Bacilli</taxon>
        <taxon>Bacillales</taxon>
        <taxon>Paenibacillaceae</taxon>
        <taxon>Paenibacillus</taxon>
    </lineage>
</organism>
<name>A0ABW3HQV9_9BACL</name>
<gene>
    <name evidence="1" type="ORF">ACFQ2I_10460</name>
</gene>
<dbReference type="Proteomes" id="UP001596989">
    <property type="component" value="Unassembled WGS sequence"/>
</dbReference>